<dbReference type="EMBL" id="OR769218">
    <property type="protein sequence ID" value="WQJ54262.1"/>
    <property type="molecule type" value="Genomic_DNA"/>
</dbReference>
<evidence type="ECO:0000313" key="1">
    <source>
        <dbReference type="EMBL" id="WQJ54262.1"/>
    </source>
</evidence>
<protein>
    <recommendedName>
        <fullName evidence="3">Tail fiber protein</fullName>
    </recommendedName>
</protein>
<name>A0ABZ0Z4X3_9CAUD</name>
<proteinExistence type="predicted"/>
<evidence type="ECO:0008006" key="3">
    <source>
        <dbReference type="Google" id="ProtNLM"/>
    </source>
</evidence>
<sequence>MAITITRTIDETPAVYGASTGVAVKFGYGTLTNVLAKIGTADDGVIYFGYDEAKSTGAIVSRGKLVSSKILDITTTAAVTGAGGSVEKEAQIVISYIATDKTVKTLEIPVSASAQLKSLADRLTAVETLVGTASDVSTANTAFGKIAAEKDRATKAEKTISDLLGTAADSSAATTAFGKIAKEAARAASAETGLSNRIKTLEDKKYTTVTTKTDGHVRVAVNENNVVTVTEDDIASATLLGKTTDGSTANTAFGKIAAEADRATKVEGGLNTRVTSIETLITSDKDGTINKVSEVIDWFKGVSEGEGGAKLLADVAANKAAIGTKTVTNTNSIYKRIEDLEAKKHTVSDAVVVPGKFVSGVHVNENGVLTIDQDELAATNIKATAINADSATVAVEGTNVSAQIASLAKSIKSAADAAIGALDVTDTAVSGQYVSAVSETDGKIKVTRANLPTLSVKTGSGQFAAVNNHEVEIKTTALNTVGLTKTGAGKWQAGTVDAKSTGLATAADVAAEIVSDEEVIATALNDHETRLHTVETKAITVSSAKSNVAISVAEVKDSSNVVTTAATNFNVTNGKVTFTIHNGDKAVAQTITAYTEDTVKALVELYAKEKARAEAAEAELNKKLTWIDV</sequence>
<organism evidence="1 2">
    <name type="scientific">phage Lak_Megaphage_RVC_AP1_GC26</name>
    <dbReference type="NCBI Taxonomy" id="3109224"/>
    <lineage>
        <taxon>Viruses</taxon>
        <taxon>Duplodnaviria</taxon>
        <taxon>Heunggongvirae</taxon>
        <taxon>Uroviricota</taxon>
        <taxon>Caudoviricetes</taxon>
        <taxon>Caudoviricetes code 15 clade</taxon>
    </lineage>
</organism>
<evidence type="ECO:0000313" key="2">
    <source>
        <dbReference type="Proteomes" id="UP001346559"/>
    </source>
</evidence>
<dbReference type="Proteomes" id="UP001346559">
    <property type="component" value="Segment"/>
</dbReference>
<keyword evidence="2" id="KW-1185">Reference proteome</keyword>
<accession>A0ABZ0Z4X3</accession>
<reference evidence="1 2" key="1">
    <citation type="submission" date="2023-11" db="EMBL/GenBank/DDBJ databases">
        <authorList>
            <person name="Cook R."/>
            <person name="Crisci M."/>
            <person name="Pye H."/>
            <person name="Adriaenssens E."/>
            <person name="Santini J."/>
        </authorList>
    </citation>
    <scope>NUCLEOTIDE SEQUENCE [LARGE SCALE GENOMIC DNA]</scope>
    <source>
        <strain evidence="1">Lak_Megaphage_RVC_AP1_GC26</strain>
    </source>
</reference>